<dbReference type="PROSITE" id="PS50059">
    <property type="entry name" value="FKBP_PPIASE"/>
    <property type="match status" value="1"/>
</dbReference>
<feature type="domain" description="PPIase FKBP-type" evidence="6">
    <location>
        <begin position="69"/>
        <end position="153"/>
    </location>
</feature>
<dbReference type="InterPro" id="IPR011990">
    <property type="entry name" value="TPR-like_helical_dom_sf"/>
</dbReference>
<evidence type="ECO:0000259" key="6">
    <source>
        <dbReference type="PROSITE" id="PS50059"/>
    </source>
</evidence>
<evidence type="ECO:0000256" key="3">
    <source>
        <dbReference type="PROSITE-ProRule" id="PRU00277"/>
    </source>
</evidence>
<feature type="transmembrane region" description="Helical" evidence="5">
    <location>
        <begin position="347"/>
        <end position="365"/>
    </location>
</feature>
<keyword evidence="1" id="KW-0677">Repeat</keyword>
<keyword evidence="5" id="KW-0472">Membrane</keyword>
<name>A0ABM1JCJ4_POLDO</name>
<dbReference type="InterPro" id="IPR046357">
    <property type="entry name" value="PPIase_dom_sf"/>
</dbReference>
<dbReference type="InterPro" id="IPR050754">
    <property type="entry name" value="FKBP4/5/8-like"/>
</dbReference>
<dbReference type="PROSITE" id="PS50005">
    <property type="entry name" value="TPR"/>
    <property type="match status" value="1"/>
</dbReference>
<dbReference type="InterPro" id="IPR019734">
    <property type="entry name" value="TPR_rpt"/>
</dbReference>
<gene>
    <name evidence="8" type="primary">LOC107073870</name>
</gene>
<dbReference type="PANTHER" id="PTHR46512">
    <property type="entry name" value="PEPTIDYLPROLYL ISOMERASE"/>
    <property type="match status" value="1"/>
</dbReference>
<evidence type="ECO:0000256" key="1">
    <source>
        <dbReference type="ARBA" id="ARBA00022737"/>
    </source>
</evidence>
<keyword evidence="3 8" id="KW-0413">Isomerase</keyword>
<dbReference type="Gene3D" id="3.10.50.40">
    <property type="match status" value="1"/>
</dbReference>
<keyword evidence="5" id="KW-0812">Transmembrane</keyword>
<proteinExistence type="predicted"/>
<keyword evidence="5" id="KW-1133">Transmembrane helix</keyword>
<evidence type="ECO:0000256" key="4">
    <source>
        <dbReference type="PROSITE-ProRule" id="PRU00339"/>
    </source>
</evidence>
<dbReference type="Pfam" id="PF00254">
    <property type="entry name" value="FKBP_C"/>
    <property type="match status" value="1"/>
</dbReference>
<keyword evidence="2 4" id="KW-0802">TPR repeat</keyword>
<evidence type="ECO:0000256" key="5">
    <source>
        <dbReference type="SAM" id="Phobius"/>
    </source>
</evidence>
<dbReference type="EC" id="5.2.1.8" evidence="3"/>
<dbReference type="Gene3D" id="1.25.40.10">
    <property type="entry name" value="Tetratricopeptide repeat domain"/>
    <property type="match status" value="1"/>
</dbReference>
<dbReference type="GeneID" id="107073870"/>
<comment type="catalytic activity">
    <reaction evidence="3">
        <text>[protein]-peptidylproline (omega=180) = [protein]-peptidylproline (omega=0)</text>
        <dbReference type="Rhea" id="RHEA:16237"/>
        <dbReference type="Rhea" id="RHEA-COMP:10747"/>
        <dbReference type="Rhea" id="RHEA-COMP:10748"/>
        <dbReference type="ChEBI" id="CHEBI:83833"/>
        <dbReference type="ChEBI" id="CHEBI:83834"/>
        <dbReference type="EC" id="5.2.1.8"/>
    </reaction>
</comment>
<dbReference type="PANTHER" id="PTHR46512:SF1">
    <property type="entry name" value="PEPTIDYLPROLYL ISOMERASE"/>
    <property type="match status" value="1"/>
</dbReference>
<dbReference type="InterPro" id="IPR001179">
    <property type="entry name" value="PPIase_FKBP_dom"/>
</dbReference>
<feature type="repeat" description="TPR" evidence="4">
    <location>
        <begin position="262"/>
        <end position="295"/>
    </location>
</feature>
<evidence type="ECO:0000313" key="8">
    <source>
        <dbReference type="RefSeq" id="XP_015190182.1"/>
    </source>
</evidence>
<protein>
    <recommendedName>
        <fullName evidence="3">peptidylprolyl isomerase</fullName>
        <ecNumber evidence="3">5.2.1.8</ecNumber>
    </recommendedName>
</protein>
<dbReference type="GO" id="GO:0016853">
    <property type="term" value="F:isomerase activity"/>
    <property type="evidence" value="ECO:0007669"/>
    <property type="project" value="UniProtKB-KW"/>
</dbReference>
<dbReference type="RefSeq" id="XP_015190182.1">
    <property type="nucleotide sequence ID" value="XM_015334696.1"/>
</dbReference>
<dbReference type="Proteomes" id="UP000694924">
    <property type="component" value="Unplaced"/>
</dbReference>
<keyword evidence="3" id="KW-0697">Rotamase</keyword>
<evidence type="ECO:0000313" key="7">
    <source>
        <dbReference type="Proteomes" id="UP000694924"/>
    </source>
</evidence>
<accession>A0ABM1JCJ4</accession>
<dbReference type="SUPFAM" id="SSF48452">
    <property type="entry name" value="TPR-like"/>
    <property type="match status" value="1"/>
</dbReference>
<evidence type="ECO:0000256" key="2">
    <source>
        <dbReference type="ARBA" id="ARBA00022803"/>
    </source>
</evidence>
<keyword evidence="7" id="KW-1185">Reference proteome</keyword>
<dbReference type="SUPFAM" id="SSF54534">
    <property type="entry name" value="FKBP-like"/>
    <property type="match status" value="1"/>
</dbReference>
<reference evidence="8" key="1">
    <citation type="submission" date="2025-08" db="UniProtKB">
        <authorList>
            <consortium name="RefSeq"/>
        </authorList>
    </citation>
    <scope>IDENTIFICATION</scope>
    <source>
        <tissue evidence="8">Whole body</tissue>
    </source>
</reference>
<sequence length="369" mass="41434">MENMEIETGKTQADFIREDLNFDIDPKDPSTKAALADHPVDEWIDILGNGQLRKKVIKEGQSGTRPNTTDYCTLKIIGKLESGKIVEEHENITIQLGDVEVVQGLDLAIALMNVGEIAVVEVASRFAYGTLGVEPDIPPNATIWYTVELKSFHLETDLDTLSISKRKEIGNKKRLRGNWWFARNEHTIAIQCYRRALDFLVPSNNAATDEIEESATDTELQDLLENRMAVYNNLTAAQIKTEAYDAALKNVENVLTCQPQNIKALFRKGRIYHLKGEHSLAYATFLQAAKLDPESKAIRQELAILKKKNVKDAQHEKNLYRKMLGTQKMNSTGTKNQKNKNRDSNKLAWSLICGAAVTIAGVLIYKFTS</sequence>
<dbReference type="SMART" id="SM00028">
    <property type="entry name" value="TPR"/>
    <property type="match status" value="2"/>
</dbReference>
<organism evidence="7 8">
    <name type="scientific">Polistes dominula</name>
    <name type="common">European paper wasp</name>
    <name type="synonym">Vespa dominula</name>
    <dbReference type="NCBI Taxonomy" id="743375"/>
    <lineage>
        <taxon>Eukaryota</taxon>
        <taxon>Metazoa</taxon>
        <taxon>Ecdysozoa</taxon>
        <taxon>Arthropoda</taxon>
        <taxon>Hexapoda</taxon>
        <taxon>Insecta</taxon>
        <taxon>Pterygota</taxon>
        <taxon>Neoptera</taxon>
        <taxon>Endopterygota</taxon>
        <taxon>Hymenoptera</taxon>
        <taxon>Apocrita</taxon>
        <taxon>Aculeata</taxon>
        <taxon>Vespoidea</taxon>
        <taxon>Vespidae</taxon>
        <taxon>Polistinae</taxon>
        <taxon>Polistini</taxon>
        <taxon>Polistes</taxon>
    </lineage>
</organism>